<dbReference type="GO" id="GO:0035861">
    <property type="term" value="C:site of double-strand break"/>
    <property type="evidence" value="ECO:0007669"/>
    <property type="project" value="TreeGrafter"/>
</dbReference>
<feature type="domain" description="Mab-21-like nucleotidyltransferase" evidence="3">
    <location>
        <begin position="274"/>
        <end position="452"/>
    </location>
</feature>
<dbReference type="Pfam" id="PF03281">
    <property type="entry name" value="Mab-21"/>
    <property type="match status" value="1"/>
</dbReference>
<dbReference type="OMA" id="EKTCCER"/>
<dbReference type="Pfam" id="PF20266">
    <property type="entry name" value="Mab-21_C"/>
    <property type="match status" value="1"/>
</dbReference>
<evidence type="ECO:0000313" key="6">
    <source>
        <dbReference type="Proteomes" id="UP000265020"/>
    </source>
</evidence>
<dbReference type="GO" id="GO:0006974">
    <property type="term" value="P:DNA damage response"/>
    <property type="evidence" value="ECO:0007669"/>
    <property type="project" value="TreeGrafter"/>
</dbReference>
<dbReference type="Proteomes" id="UP000265020">
    <property type="component" value="Unassembled WGS sequence"/>
</dbReference>
<dbReference type="SMART" id="SM01265">
    <property type="entry name" value="Mab-21"/>
    <property type="match status" value="1"/>
</dbReference>
<feature type="compositionally biased region" description="Basic and acidic residues" evidence="2">
    <location>
        <begin position="56"/>
        <end position="104"/>
    </location>
</feature>
<feature type="region of interest" description="Disordered" evidence="2">
    <location>
        <begin position="170"/>
        <end position="200"/>
    </location>
</feature>
<feature type="compositionally biased region" description="Basic and acidic residues" evidence="2">
    <location>
        <begin position="171"/>
        <end position="199"/>
    </location>
</feature>
<evidence type="ECO:0000259" key="4">
    <source>
        <dbReference type="Pfam" id="PF20266"/>
    </source>
</evidence>
<feature type="compositionally biased region" description="Polar residues" evidence="2">
    <location>
        <begin position="107"/>
        <end position="119"/>
    </location>
</feature>
<dbReference type="InterPro" id="IPR046903">
    <property type="entry name" value="Mab-21-like_nuc_Trfase"/>
</dbReference>
<dbReference type="GO" id="GO:0002218">
    <property type="term" value="P:activation of innate immune response"/>
    <property type="evidence" value="ECO:0007669"/>
    <property type="project" value="TreeGrafter"/>
</dbReference>
<dbReference type="AlphaFoldDB" id="A0A3Q2CRK7"/>
<dbReference type="GO" id="GO:2000042">
    <property type="term" value="P:negative regulation of double-strand break repair via homologous recombination"/>
    <property type="evidence" value="ECO:0007669"/>
    <property type="project" value="TreeGrafter"/>
</dbReference>
<dbReference type="STRING" id="28743.ENSCVAP00000008179"/>
<keyword evidence="6" id="KW-1185">Reference proteome</keyword>
<dbReference type="GO" id="GO:0061501">
    <property type="term" value="F:2',3'-cyclic GMP-AMP synthase activity"/>
    <property type="evidence" value="ECO:0007669"/>
    <property type="project" value="Ensembl"/>
</dbReference>
<dbReference type="GO" id="GO:0045087">
    <property type="term" value="P:innate immune response"/>
    <property type="evidence" value="ECO:0007669"/>
    <property type="project" value="Ensembl"/>
</dbReference>
<dbReference type="GO" id="GO:0005829">
    <property type="term" value="C:cytosol"/>
    <property type="evidence" value="ECO:0007669"/>
    <property type="project" value="TreeGrafter"/>
</dbReference>
<evidence type="ECO:0000256" key="2">
    <source>
        <dbReference type="SAM" id="MobiDB-lite"/>
    </source>
</evidence>
<dbReference type="GeneTree" id="ENSGT01050000244827"/>
<reference evidence="5" key="2">
    <citation type="submission" date="2025-09" db="UniProtKB">
        <authorList>
            <consortium name="Ensembl"/>
        </authorList>
    </citation>
    <scope>IDENTIFICATION</scope>
</reference>
<dbReference type="GO" id="GO:0003682">
    <property type="term" value="F:chromatin binding"/>
    <property type="evidence" value="ECO:0007669"/>
    <property type="project" value="TreeGrafter"/>
</dbReference>
<sequence length="584" mass="66430">MVRACNRKCCSNICSATWFHFSHFFIMSVREKPRKARSPESRLKEMKCAPPVQRRGFNEEKQKTVKAQDEQKSNHAEKKPSVEKATKEKVTRQSTRESIKEQRIPPESSQTKTCSSRSGSVKKPPEDHLKSQLEIKAATKLTKEFKAPSIDATKPKARANAEFQTCSKISAKKEGEEPEKAKIKREPEKKNKKAAEESNNKACAVKPGQRMKGKADLSGDALLRSILSNLKIKTKNKAEAAKVVNEFIENLIKYLKKDTLHFREVDESLRTGSYYENLKISDPDEFDVMLPMPVERVKIEPFGPDGAFYSVGLKRGNNPLKQFQQDDILSASEMLNDFRKEIKTFVKGFPAWTMTPKKQGCPAVTLTAESGSVTISLDVVLCLKVKSSWPDFTRDGFKIDQWLGTKVKQEYKREPYYLVPKYEGRGNVENNGVQAKDAWRVSFSHIEKDIMRKHGSEKTCCEREGESCCRKDCVKLFKHLLHLLKESNPSFEKFCSYHAKTVFLHACCSRAKDSEWRASDLSRCFDQLLQDFEGHLRGGILANFFIPSQNLLSGIGKNVCKNLSDSIKEQRENGFPIFVKDLAN</sequence>
<dbReference type="Gene3D" id="1.10.1410.40">
    <property type="match status" value="1"/>
</dbReference>
<dbReference type="InterPro" id="IPR046906">
    <property type="entry name" value="Mab-21_HhH/H2TH-like"/>
</dbReference>
<reference evidence="5" key="1">
    <citation type="submission" date="2025-08" db="UniProtKB">
        <authorList>
            <consortium name="Ensembl"/>
        </authorList>
    </citation>
    <scope>IDENTIFICATION</scope>
</reference>
<dbReference type="GO" id="GO:0003690">
    <property type="term" value="F:double-stranded DNA binding"/>
    <property type="evidence" value="ECO:0007669"/>
    <property type="project" value="TreeGrafter"/>
</dbReference>
<dbReference type="GO" id="GO:0006144">
    <property type="term" value="P:purine nucleobase metabolic process"/>
    <property type="evidence" value="ECO:0007669"/>
    <property type="project" value="Ensembl"/>
</dbReference>
<evidence type="ECO:0000259" key="3">
    <source>
        <dbReference type="Pfam" id="PF03281"/>
    </source>
</evidence>
<proteinExistence type="inferred from homology"/>
<dbReference type="GO" id="GO:0002230">
    <property type="term" value="P:positive regulation of defense response to virus by host"/>
    <property type="evidence" value="ECO:0007669"/>
    <property type="project" value="TreeGrafter"/>
</dbReference>
<feature type="region of interest" description="Disordered" evidence="2">
    <location>
        <begin position="32"/>
        <end position="132"/>
    </location>
</feature>
<protein>
    <submittedName>
        <fullName evidence="5">Cyclic GMP-AMP synthase a</fullName>
    </submittedName>
</protein>
<dbReference type="GO" id="GO:0071360">
    <property type="term" value="P:cellular response to exogenous dsRNA"/>
    <property type="evidence" value="ECO:0007669"/>
    <property type="project" value="TreeGrafter"/>
</dbReference>
<dbReference type="PANTHER" id="PTHR10656:SF35">
    <property type="entry name" value="CYCLIC GMP-AMP SYNTHASE"/>
    <property type="match status" value="1"/>
</dbReference>
<name>A0A3Q2CRK7_CYPVA</name>
<dbReference type="Ensembl" id="ENSCVAT00000002048.1">
    <property type="protein sequence ID" value="ENSCVAP00000008179.1"/>
    <property type="gene ID" value="ENSCVAG00000009949.1"/>
</dbReference>
<feature type="domain" description="Mab-21-like HhH/H2TH-like" evidence="4">
    <location>
        <begin position="469"/>
        <end position="568"/>
    </location>
</feature>
<dbReference type="Gene3D" id="3.30.460.90">
    <property type="match status" value="1"/>
</dbReference>
<dbReference type="PANTHER" id="PTHR10656">
    <property type="entry name" value="CELL FATE DETERMINING PROTEIN MAB21-RELATED"/>
    <property type="match status" value="1"/>
</dbReference>
<organism evidence="5 6">
    <name type="scientific">Cyprinodon variegatus</name>
    <name type="common">Sheepshead minnow</name>
    <dbReference type="NCBI Taxonomy" id="28743"/>
    <lineage>
        <taxon>Eukaryota</taxon>
        <taxon>Metazoa</taxon>
        <taxon>Chordata</taxon>
        <taxon>Craniata</taxon>
        <taxon>Vertebrata</taxon>
        <taxon>Euteleostomi</taxon>
        <taxon>Actinopterygii</taxon>
        <taxon>Neopterygii</taxon>
        <taxon>Teleostei</taxon>
        <taxon>Neoteleostei</taxon>
        <taxon>Acanthomorphata</taxon>
        <taxon>Ovalentaria</taxon>
        <taxon>Atherinomorphae</taxon>
        <taxon>Cyprinodontiformes</taxon>
        <taxon>Cyprinodontidae</taxon>
        <taxon>Cyprinodon</taxon>
    </lineage>
</organism>
<dbReference type="FunFam" id="1.10.1410.40:FF:000007">
    <property type="entry name" value="Cyclic GMP-AMP synthase"/>
    <property type="match status" value="1"/>
</dbReference>
<dbReference type="InterPro" id="IPR024810">
    <property type="entry name" value="MAB21L/cGLR"/>
</dbReference>
<dbReference type="GO" id="GO:0005634">
    <property type="term" value="C:nucleus"/>
    <property type="evidence" value="ECO:0007669"/>
    <property type="project" value="TreeGrafter"/>
</dbReference>
<dbReference type="GO" id="GO:0032481">
    <property type="term" value="P:positive regulation of type I interferon production"/>
    <property type="evidence" value="ECO:0007669"/>
    <property type="project" value="TreeGrafter"/>
</dbReference>
<evidence type="ECO:0000256" key="1">
    <source>
        <dbReference type="ARBA" id="ARBA00008307"/>
    </source>
</evidence>
<feature type="compositionally biased region" description="Basic and acidic residues" evidence="2">
    <location>
        <begin position="123"/>
        <end position="132"/>
    </location>
</feature>
<feature type="compositionally biased region" description="Basic and acidic residues" evidence="2">
    <location>
        <begin position="37"/>
        <end position="47"/>
    </location>
</feature>
<comment type="similarity">
    <text evidence="1">Belongs to the mab-21 family.</text>
</comment>
<evidence type="ECO:0000313" key="5">
    <source>
        <dbReference type="Ensembl" id="ENSCVAP00000008179.1"/>
    </source>
</evidence>
<accession>A0A3Q2CRK7</accession>
<dbReference type="GO" id="GO:0038001">
    <property type="term" value="P:paracrine signaling"/>
    <property type="evidence" value="ECO:0007669"/>
    <property type="project" value="TreeGrafter"/>
</dbReference>